<evidence type="ECO:0000256" key="7">
    <source>
        <dbReference type="ARBA" id="ARBA00022967"/>
    </source>
</evidence>
<keyword evidence="6" id="KW-0653">Protein transport</keyword>
<dbReference type="GO" id="GO:0005737">
    <property type="term" value="C:cytoplasm"/>
    <property type="evidence" value="ECO:0007669"/>
    <property type="project" value="UniProtKB-SubCell"/>
</dbReference>
<accession>A0A532V5H2</accession>
<dbReference type="CDD" id="cd18117">
    <property type="entry name" value="ATP-synt_flagellum-secretory_path_III_N"/>
    <property type="match status" value="1"/>
</dbReference>
<dbReference type="PANTHER" id="PTHR15184:SF9">
    <property type="entry name" value="SPI-1 TYPE 3 SECRETION SYSTEM ATPASE"/>
    <property type="match status" value="1"/>
</dbReference>
<evidence type="ECO:0000259" key="9">
    <source>
        <dbReference type="SMART" id="SM00382"/>
    </source>
</evidence>
<dbReference type="SMART" id="SM00382">
    <property type="entry name" value="AAA"/>
    <property type="match status" value="1"/>
</dbReference>
<organism evidence="10 11">
    <name type="scientific">candidate division LCP-89 bacterium B3_LCP</name>
    <dbReference type="NCBI Taxonomy" id="2012998"/>
    <lineage>
        <taxon>Bacteria</taxon>
        <taxon>Pseudomonadati</taxon>
        <taxon>Bacteria division LCP-89</taxon>
    </lineage>
</organism>
<dbReference type="GO" id="GO:0071973">
    <property type="term" value="P:bacterial-type flagellum-dependent cell motility"/>
    <property type="evidence" value="ECO:0007669"/>
    <property type="project" value="InterPro"/>
</dbReference>
<dbReference type="Gene3D" id="3.40.50.12240">
    <property type="match status" value="1"/>
</dbReference>
<dbReference type="GO" id="GO:0008564">
    <property type="term" value="F:protein-exporting ATPase activity"/>
    <property type="evidence" value="ECO:0007669"/>
    <property type="project" value="UniProtKB-EC"/>
</dbReference>
<evidence type="ECO:0000256" key="6">
    <source>
        <dbReference type="ARBA" id="ARBA00022927"/>
    </source>
</evidence>
<evidence type="ECO:0000256" key="4">
    <source>
        <dbReference type="ARBA" id="ARBA00022741"/>
    </source>
</evidence>
<gene>
    <name evidence="10" type="primary">fliI</name>
    <name evidence="10" type="ORF">CEE37_00695</name>
</gene>
<evidence type="ECO:0000256" key="8">
    <source>
        <dbReference type="ARBA" id="ARBA00034006"/>
    </source>
</evidence>
<dbReference type="NCBIfam" id="TIGR03497">
    <property type="entry name" value="FliI_clade2"/>
    <property type="match status" value="1"/>
</dbReference>
<dbReference type="FunFam" id="3.40.50.12240:FF:000002">
    <property type="entry name" value="Flagellum-specific ATP synthase FliI"/>
    <property type="match status" value="1"/>
</dbReference>
<dbReference type="InterPro" id="IPR022425">
    <property type="entry name" value="FliI_clade2"/>
</dbReference>
<dbReference type="InterPro" id="IPR027417">
    <property type="entry name" value="P-loop_NTPase"/>
</dbReference>
<dbReference type="GO" id="GO:0030257">
    <property type="term" value="C:type III protein secretion system complex"/>
    <property type="evidence" value="ECO:0007669"/>
    <property type="project" value="InterPro"/>
</dbReference>
<keyword evidence="10" id="KW-0969">Cilium</keyword>
<dbReference type="GO" id="GO:0016887">
    <property type="term" value="F:ATP hydrolysis activity"/>
    <property type="evidence" value="ECO:0007669"/>
    <property type="project" value="InterPro"/>
</dbReference>
<protein>
    <submittedName>
        <fullName evidence="10">Flagellar protein export ATPase FliI</fullName>
    </submittedName>
</protein>
<comment type="caution">
    <text evidence="10">The sequence shown here is derived from an EMBL/GenBank/DDBJ whole genome shotgun (WGS) entry which is preliminary data.</text>
</comment>
<dbReference type="Proteomes" id="UP000319619">
    <property type="component" value="Unassembled WGS sequence"/>
</dbReference>
<comment type="catalytic activity">
    <reaction evidence="8">
        <text>ATP + H2O + cellular proteinSide 1 = ADP + phosphate + cellular proteinSide 2.</text>
        <dbReference type="EC" id="7.4.2.8"/>
    </reaction>
</comment>
<dbReference type="InterPro" id="IPR020003">
    <property type="entry name" value="ATPase_a/bsu_AS"/>
</dbReference>
<dbReference type="PANTHER" id="PTHR15184">
    <property type="entry name" value="ATP SYNTHASE"/>
    <property type="match status" value="1"/>
</dbReference>
<dbReference type="GO" id="GO:0044780">
    <property type="term" value="P:bacterial-type flagellum assembly"/>
    <property type="evidence" value="ECO:0007669"/>
    <property type="project" value="InterPro"/>
</dbReference>
<dbReference type="CDD" id="cd01136">
    <property type="entry name" value="ATPase_flagellum-secretory_path_III"/>
    <property type="match status" value="1"/>
</dbReference>
<evidence type="ECO:0000313" key="10">
    <source>
        <dbReference type="EMBL" id="TKJ42227.1"/>
    </source>
</evidence>
<dbReference type="Pfam" id="PF02874">
    <property type="entry name" value="ATP-synt_ab_N"/>
    <property type="match status" value="1"/>
</dbReference>
<dbReference type="GO" id="GO:0005524">
    <property type="term" value="F:ATP binding"/>
    <property type="evidence" value="ECO:0007669"/>
    <property type="project" value="UniProtKB-KW"/>
</dbReference>
<dbReference type="InterPro" id="IPR050053">
    <property type="entry name" value="ATPase_alpha/beta_chains"/>
</dbReference>
<dbReference type="InterPro" id="IPR004100">
    <property type="entry name" value="ATPase_F1/V1/A1_a/bsu_N"/>
</dbReference>
<evidence type="ECO:0000256" key="5">
    <source>
        <dbReference type="ARBA" id="ARBA00022840"/>
    </source>
</evidence>
<keyword evidence="3" id="KW-0963">Cytoplasm</keyword>
<dbReference type="InterPro" id="IPR003593">
    <property type="entry name" value="AAA+_ATPase"/>
</dbReference>
<dbReference type="InterPro" id="IPR005714">
    <property type="entry name" value="ATPase_T3SS_FliI/YscN"/>
</dbReference>
<dbReference type="SUPFAM" id="SSF52540">
    <property type="entry name" value="P-loop containing nucleoside triphosphate hydrolases"/>
    <property type="match status" value="1"/>
</dbReference>
<dbReference type="Pfam" id="PF00006">
    <property type="entry name" value="ATP-synt_ab"/>
    <property type="match status" value="1"/>
</dbReference>
<keyword evidence="2" id="KW-0813">Transport</keyword>
<reference evidence="10 11" key="1">
    <citation type="submission" date="2017-06" db="EMBL/GenBank/DDBJ databases">
        <title>Novel microbial phyla capable of carbon fixation and sulfur reduction in deep-sea sediments.</title>
        <authorList>
            <person name="Huang J."/>
            <person name="Baker B."/>
            <person name="Wang Y."/>
        </authorList>
    </citation>
    <scope>NUCLEOTIDE SEQUENCE [LARGE SCALE GENOMIC DNA]</scope>
    <source>
        <strain evidence="10">B3_LCP</strain>
    </source>
</reference>
<comment type="subcellular location">
    <subcellularLocation>
        <location evidence="1">Cytoplasm</location>
    </subcellularLocation>
</comment>
<dbReference type="Pfam" id="PF18269">
    <property type="entry name" value="T3SS_ATPase_C"/>
    <property type="match status" value="1"/>
</dbReference>
<keyword evidence="10" id="KW-0282">Flagellum</keyword>
<sequence length="446" mass="48137">MNAKVAITDGEIAERYRPYFDRLDECRPMVHTGRISDIIGVVVTSIGPSVAVGEVCRITSPEGQITPAEVVGFRGNRVLLMPLGPIEGIAPGYLVTAEREPFRVPVGGGLLGRVLDGLGRPIDDKGPLIAEGTRPASAMPPAPLERQRIKEPLVTGIRSIDALLTCGKGQRVGIFSAAGVGKSILLGMIARNTSAEVNVIGLIGERGREVREFIEKDLGEEGLKRSVVIAVTSDQPALIRIKGAHIATSIAEYFRDQGMDVMLLMDSVTRLAMAQREVGLAIGEPPTTRGYTPSVFAMLPKLMERAGASKKGSITGMYTILVEADDMNEPVSDAVRSILDGHIVLSRKLAARSHYPAVDVLESISRLMTDIIDDNHLTAARKILEHLAVYRDAEDLINIGAYVAGSNAKIDLALEKMDAIWSFLRQDISQKGDFNETLQSLRELAA</sequence>
<dbReference type="AlphaFoldDB" id="A0A532V5H2"/>
<evidence type="ECO:0000256" key="3">
    <source>
        <dbReference type="ARBA" id="ARBA00022490"/>
    </source>
</evidence>
<dbReference type="InterPro" id="IPR000194">
    <property type="entry name" value="ATPase_F1/V1/A1_a/bsu_nucl-bd"/>
</dbReference>
<name>A0A532V5H2_UNCL8</name>
<feature type="domain" description="AAA+ ATPase" evidence="9">
    <location>
        <begin position="168"/>
        <end position="349"/>
    </location>
</feature>
<dbReference type="NCBIfam" id="TIGR01026">
    <property type="entry name" value="fliI_yscN"/>
    <property type="match status" value="1"/>
</dbReference>
<evidence type="ECO:0000256" key="1">
    <source>
        <dbReference type="ARBA" id="ARBA00004496"/>
    </source>
</evidence>
<keyword evidence="4" id="KW-0547">Nucleotide-binding</keyword>
<evidence type="ECO:0000313" key="11">
    <source>
        <dbReference type="Proteomes" id="UP000319619"/>
    </source>
</evidence>
<keyword evidence="10" id="KW-0966">Cell projection</keyword>
<proteinExistence type="predicted"/>
<keyword evidence="5" id="KW-0067">ATP-binding</keyword>
<dbReference type="PROSITE" id="PS00152">
    <property type="entry name" value="ATPASE_ALPHA_BETA"/>
    <property type="match status" value="1"/>
</dbReference>
<keyword evidence="7" id="KW-1278">Translocase</keyword>
<dbReference type="EMBL" id="NJBN01000001">
    <property type="protein sequence ID" value="TKJ42227.1"/>
    <property type="molecule type" value="Genomic_DNA"/>
</dbReference>
<dbReference type="InterPro" id="IPR040627">
    <property type="entry name" value="T3SS_ATPase_C"/>
</dbReference>
<dbReference type="GO" id="GO:0030254">
    <property type="term" value="P:protein secretion by the type III secretion system"/>
    <property type="evidence" value="ECO:0007669"/>
    <property type="project" value="InterPro"/>
</dbReference>
<evidence type="ECO:0000256" key="2">
    <source>
        <dbReference type="ARBA" id="ARBA00022448"/>
    </source>
</evidence>
<dbReference type="GO" id="GO:0046933">
    <property type="term" value="F:proton-transporting ATP synthase activity, rotational mechanism"/>
    <property type="evidence" value="ECO:0007669"/>
    <property type="project" value="TreeGrafter"/>
</dbReference>